<dbReference type="Proteomes" id="UP001321473">
    <property type="component" value="Unassembled WGS sequence"/>
</dbReference>
<comment type="caution">
    <text evidence="1">The sequence shown here is derived from an EMBL/GenBank/DDBJ whole genome shotgun (WGS) entry which is preliminary data.</text>
</comment>
<proteinExistence type="predicted"/>
<evidence type="ECO:0000313" key="1">
    <source>
        <dbReference type="EMBL" id="KAK8782986.1"/>
    </source>
</evidence>
<sequence length="375" mass="42663">MRKSSSLTTLSVCGGAQMRKSFFKWVLCCLQSNRIITYVALSNVGVDEESASVITQILSENTALRSFNMFGIRADHRMQAGGVFDSWLLALVNNEKLEEFNLQFRVWTPDQWEGFFHALSRKQNVRKITVELGLDDFSHLPKVYKILEQTGAGDKICFRSWVACCILDSLVWKECSQCYAWLRSSTLPIFSRILQQLPSLSHVASAHTDIWMPLIDEETCAAISVLLETTKTLKKLQLVFSRGDFNAQYASRHWTTIVGALSRNRSVTDLRLSAECIQEADVVLLAGVVKSSRTIHTVHYVSERRCHTEAFFRHFNAGVEENYTVLSVDLRGYVDREAAMGFFAVRDVARRNSNLILRAAEFASGRRCDRYEDEE</sequence>
<dbReference type="InterPro" id="IPR032675">
    <property type="entry name" value="LRR_dom_sf"/>
</dbReference>
<reference evidence="1 2" key="1">
    <citation type="journal article" date="2023" name="Arcadia Sci">
        <title>De novo assembly of a long-read Amblyomma americanum tick genome.</title>
        <authorList>
            <person name="Chou S."/>
            <person name="Poskanzer K.E."/>
            <person name="Rollins M."/>
            <person name="Thuy-Boun P.S."/>
        </authorList>
    </citation>
    <scope>NUCLEOTIDE SEQUENCE [LARGE SCALE GENOMIC DNA]</scope>
    <source>
        <strain evidence="1">F_SG_1</strain>
        <tissue evidence="1">Salivary glands</tissue>
    </source>
</reference>
<evidence type="ECO:0000313" key="2">
    <source>
        <dbReference type="Proteomes" id="UP001321473"/>
    </source>
</evidence>
<dbReference type="AlphaFoldDB" id="A0AAQ4F7B4"/>
<keyword evidence="2" id="KW-1185">Reference proteome</keyword>
<protein>
    <submittedName>
        <fullName evidence="1">Uncharacterized protein</fullName>
    </submittedName>
</protein>
<gene>
    <name evidence="1" type="ORF">V5799_015672</name>
</gene>
<dbReference type="EMBL" id="JARKHS020006031">
    <property type="protein sequence ID" value="KAK8782986.1"/>
    <property type="molecule type" value="Genomic_DNA"/>
</dbReference>
<dbReference type="SUPFAM" id="SSF52047">
    <property type="entry name" value="RNI-like"/>
    <property type="match status" value="1"/>
</dbReference>
<accession>A0AAQ4F7B4</accession>
<organism evidence="1 2">
    <name type="scientific">Amblyomma americanum</name>
    <name type="common">Lone star tick</name>
    <dbReference type="NCBI Taxonomy" id="6943"/>
    <lineage>
        <taxon>Eukaryota</taxon>
        <taxon>Metazoa</taxon>
        <taxon>Ecdysozoa</taxon>
        <taxon>Arthropoda</taxon>
        <taxon>Chelicerata</taxon>
        <taxon>Arachnida</taxon>
        <taxon>Acari</taxon>
        <taxon>Parasitiformes</taxon>
        <taxon>Ixodida</taxon>
        <taxon>Ixodoidea</taxon>
        <taxon>Ixodidae</taxon>
        <taxon>Amblyomminae</taxon>
        <taxon>Amblyomma</taxon>
    </lineage>
</organism>
<name>A0AAQ4F7B4_AMBAM</name>
<dbReference type="Gene3D" id="3.80.10.10">
    <property type="entry name" value="Ribonuclease Inhibitor"/>
    <property type="match status" value="2"/>
</dbReference>